<dbReference type="PATRIC" id="fig|157733.3.peg.2398"/>
<evidence type="ECO:0000313" key="8">
    <source>
        <dbReference type="Proteomes" id="UP000035996"/>
    </source>
</evidence>
<feature type="domain" description="RNA polymerase sigma factor 70 region 4 type 2" evidence="6">
    <location>
        <begin position="126"/>
        <end position="171"/>
    </location>
</feature>
<accession>A0A0J6D111</accession>
<dbReference type="GO" id="GO:0003677">
    <property type="term" value="F:DNA binding"/>
    <property type="evidence" value="ECO:0007669"/>
    <property type="project" value="InterPro"/>
</dbReference>
<keyword evidence="2" id="KW-0805">Transcription regulation</keyword>
<dbReference type="AlphaFoldDB" id="A0A0J6D111"/>
<dbReference type="InterPro" id="IPR039425">
    <property type="entry name" value="RNA_pol_sigma-70-like"/>
</dbReference>
<dbReference type="InterPro" id="IPR013325">
    <property type="entry name" value="RNA_pol_sigma_r2"/>
</dbReference>
<keyword evidence="8" id="KW-1185">Reference proteome</keyword>
<dbReference type="SUPFAM" id="SSF88946">
    <property type="entry name" value="Sigma2 domain of RNA polymerase sigma factors"/>
    <property type="match status" value="1"/>
</dbReference>
<dbReference type="PANTHER" id="PTHR43133:SF60">
    <property type="entry name" value="RNA POLYMERASE SIGMA FACTOR SIGV"/>
    <property type="match status" value="1"/>
</dbReference>
<dbReference type="SUPFAM" id="SSF88659">
    <property type="entry name" value="Sigma3 and sigma4 domains of RNA polymerase sigma factors"/>
    <property type="match status" value="1"/>
</dbReference>
<evidence type="ECO:0000313" key="7">
    <source>
        <dbReference type="EMBL" id="KMM37939.1"/>
    </source>
</evidence>
<evidence type="ECO:0000259" key="6">
    <source>
        <dbReference type="Pfam" id="PF08281"/>
    </source>
</evidence>
<dbReference type="EMBL" id="LELK01000001">
    <property type="protein sequence ID" value="KMM37939.1"/>
    <property type="molecule type" value="Genomic_DNA"/>
</dbReference>
<dbReference type="InterPro" id="IPR036388">
    <property type="entry name" value="WH-like_DNA-bd_sf"/>
</dbReference>
<name>A0A0J6D111_9BACL</name>
<gene>
    <name evidence="7" type="ORF">AB986_00975</name>
</gene>
<sequence>MEEYIENIVDTADKNNLIDEMMRSFGEEILYLMYSYVKDKSIAEDLTQEVFVKCYQKLHTYKQHSKMKTWVWRIAINHCKDYLKSWYKRKVIPSEVEVALTPARESGVEDSVVRQEEDEELVIAVMDLPIHYREVIYLFYFEEMSIKEISSVIDQNINTVKTRLKRAKQLLKEQLGGMI</sequence>
<comment type="caution">
    <text evidence="7">The sequence shown here is derived from an EMBL/GenBank/DDBJ whole genome shotgun (WGS) entry which is preliminary data.</text>
</comment>
<protein>
    <submittedName>
        <fullName evidence="7">RNA polymerase factor sigma C</fullName>
    </submittedName>
</protein>
<organism evidence="7 8">
    <name type="scientific">Guptibacillus hwajinpoensis</name>
    <dbReference type="NCBI Taxonomy" id="208199"/>
    <lineage>
        <taxon>Bacteria</taxon>
        <taxon>Bacillati</taxon>
        <taxon>Bacillota</taxon>
        <taxon>Bacilli</taxon>
        <taxon>Bacillales</taxon>
        <taxon>Guptibacillaceae</taxon>
        <taxon>Guptibacillus</taxon>
    </lineage>
</organism>
<dbReference type="Proteomes" id="UP000035996">
    <property type="component" value="Unassembled WGS sequence"/>
</dbReference>
<dbReference type="Pfam" id="PF04542">
    <property type="entry name" value="Sigma70_r2"/>
    <property type="match status" value="1"/>
</dbReference>
<dbReference type="GO" id="GO:0006352">
    <property type="term" value="P:DNA-templated transcription initiation"/>
    <property type="evidence" value="ECO:0007669"/>
    <property type="project" value="InterPro"/>
</dbReference>
<dbReference type="Gene3D" id="1.10.1740.10">
    <property type="match status" value="1"/>
</dbReference>
<dbReference type="InterPro" id="IPR013324">
    <property type="entry name" value="RNA_pol_sigma_r3/r4-like"/>
</dbReference>
<dbReference type="Pfam" id="PF08281">
    <property type="entry name" value="Sigma70_r4_2"/>
    <property type="match status" value="1"/>
</dbReference>
<dbReference type="OrthoDB" id="9794508at2"/>
<feature type="domain" description="RNA polymerase sigma-70 region 2" evidence="5">
    <location>
        <begin position="22"/>
        <end position="85"/>
    </location>
</feature>
<reference evidence="7" key="1">
    <citation type="submission" date="2015-06" db="EMBL/GenBank/DDBJ databases">
        <authorList>
            <person name="Liu B."/>
            <person name="Wang J."/>
            <person name="Zhu Y."/>
            <person name="Liu G."/>
            <person name="Chen Q."/>
            <person name="Zheng C."/>
            <person name="Che J."/>
            <person name="Ge C."/>
            <person name="Shi H."/>
            <person name="Pan Z."/>
            <person name="Liu X."/>
        </authorList>
    </citation>
    <scope>NUCLEOTIDE SEQUENCE [LARGE SCALE GENOMIC DNA]</scope>
    <source>
        <strain evidence="7">DSM 16346</strain>
    </source>
</reference>
<evidence type="ECO:0000256" key="1">
    <source>
        <dbReference type="ARBA" id="ARBA00010641"/>
    </source>
</evidence>
<dbReference type="InterPro" id="IPR007627">
    <property type="entry name" value="RNA_pol_sigma70_r2"/>
</dbReference>
<dbReference type="Gene3D" id="1.10.10.10">
    <property type="entry name" value="Winged helix-like DNA-binding domain superfamily/Winged helix DNA-binding domain"/>
    <property type="match status" value="1"/>
</dbReference>
<keyword evidence="3" id="KW-0731">Sigma factor</keyword>
<comment type="similarity">
    <text evidence="1">Belongs to the sigma-70 factor family. ECF subfamily.</text>
</comment>
<dbReference type="STRING" id="157733.AB986_00975"/>
<evidence type="ECO:0000256" key="4">
    <source>
        <dbReference type="ARBA" id="ARBA00023163"/>
    </source>
</evidence>
<keyword evidence="4" id="KW-0804">Transcription</keyword>
<evidence type="ECO:0000256" key="2">
    <source>
        <dbReference type="ARBA" id="ARBA00023015"/>
    </source>
</evidence>
<evidence type="ECO:0000256" key="3">
    <source>
        <dbReference type="ARBA" id="ARBA00023082"/>
    </source>
</evidence>
<dbReference type="NCBIfam" id="NF006930">
    <property type="entry name" value="PRK09415.1"/>
    <property type="match status" value="1"/>
</dbReference>
<dbReference type="CDD" id="cd06171">
    <property type="entry name" value="Sigma70_r4"/>
    <property type="match status" value="1"/>
</dbReference>
<dbReference type="InterPro" id="IPR014284">
    <property type="entry name" value="RNA_pol_sigma-70_dom"/>
</dbReference>
<dbReference type="InterPro" id="IPR013249">
    <property type="entry name" value="RNA_pol_sigma70_r4_t2"/>
</dbReference>
<proteinExistence type="inferred from homology"/>
<evidence type="ECO:0000259" key="5">
    <source>
        <dbReference type="Pfam" id="PF04542"/>
    </source>
</evidence>
<dbReference type="GO" id="GO:0016987">
    <property type="term" value="F:sigma factor activity"/>
    <property type="evidence" value="ECO:0007669"/>
    <property type="project" value="UniProtKB-KW"/>
</dbReference>
<dbReference type="PANTHER" id="PTHR43133">
    <property type="entry name" value="RNA POLYMERASE ECF-TYPE SIGMA FACTO"/>
    <property type="match status" value="1"/>
</dbReference>
<dbReference type="NCBIfam" id="TIGR02937">
    <property type="entry name" value="sigma70-ECF"/>
    <property type="match status" value="1"/>
</dbReference>
<dbReference type="RefSeq" id="WP_048309023.1">
    <property type="nucleotide sequence ID" value="NZ_CP119526.1"/>
</dbReference>